<dbReference type="Proteomes" id="UP000024533">
    <property type="component" value="Unassembled WGS sequence"/>
</dbReference>
<dbReference type="PROSITE" id="PS51194">
    <property type="entry name" value="HELICASE_CTER"/>
    <property type="match status" value="1"/>
</dbReference>
<proteinExistence type="inferred from homology"/>
<dbReference type="HOGENOM" id="CLU_000335_0_4_1"/>
<evidence type="ECO:0000256" key="3">
    <source>
        <dbReference type="ARBA" id="ARBA00022801"/>
    </source>
</evidence>
<dbReference type="InterPro" id="IPR057842">
    <property type="entry name" value="WH_MER3"/>
</dbReference>
<comment type="catalytic activity">
    <reaction evidence="8">
        <text>Couples ATP hydrolysis with the unwinding of duplex DNA by translocating in the 3'-5' direction.</text>
        <dbReference type="EC" id="5.6.2.4"/>
    </reaction>
</comment>
<dbReference type="FunFam" id="1.10.10.10:FF:000012">
    <property type="entry name" value="U5 small nuclear ribonucleoprotein helicase"/>
    <property type="match status" value="1"/>
</dbReference>
<reference evidence="14 15" key="1">
    <citation type="submission" date="2014-02" db="EMBL/GenBank/DDBJ databases">
        <title>The Genome Sequence of Trichophyton interdigitale MR816.</title>
        <authorList>
            <consortium name="The Broad Institute Genomics Platform"/>
            <person name="Cuomo C.A."/>
            <person name="White T.C."/>
            <person name="Graser Y."/>
            <person name="Martinez-Rossi N."/>
            <person name="Heitman J."/>
            <person name="Young S.K."/>
            <person name="Zeng Q."/>
            <person name="Gargeya S."/>
            <person name="Abouelleil A."/>
            <person name="Alvarado L."/>
            <person name="Chapman S.B."/>
            <person name="Gainer-Dewar J."/>
            <person name="Goldberg J."/>
            <person name="Griggs A."/>
            <person name="Gujja S."/>
            <person name="Hansen M."/>
            <person name="Howarth C."/>
            <person name="Imamovic A."/>
            <person name="Larimer J."/>
            <person name="Martinez D."/>
            <person name="Murphy C."/>
            <person name="Pearson M.D."/>
            <person name="Persinoti G."/>
            <person name="Poon T."/>
            <person name="Priest M."/>
            <person name="Roberts A.D."/>
            <person name="Saif S."/>
            <person name="Shea T.D."/>
            <person name="Sykes S.N."/>
            <person name="Wortman J."/>
            <person name="Nusbaum C."/>
            <person name="Birren B."/>
        </authorList>
    </citation>
    <scope>NUCLEOTIDE SEQUENCE [LARGE SCALE GENOMIC DNA]</scope>
    <source>
        <strain evidence="14 15">MR816</strain>
    </source>
</reference>
<dbReference type="SMART" id="SM00490">
    <property type="entry name" value="HELICc"/>
    <property type="match status" value="1"/>
</dbReference>
<comment type="catalytic activity">
    <reaction evidence="10">
        <text>ATP + H2O = ADP + phosphate + H(+)</text>
        <dbReference type="Rhea" id="RHEA:13065"/>
        <dbReference type="ChEBI" id="CHEBI:15377"/>
        <dbReference type="ChEBI" id="CHEBI:15378"/>
        <dbReference type="ChEBI" id="CHEBI:30616"/>
        <dbReference type="ChEBI" id="CHEBI:43474"/>
        <dbReference type="ChEBI" id="CHEBI:456216"/>
        <dbReference type="EC" id="5.6.2.4"/>
    </reaction>
</comment>
<dbReference type="Pfam" id="PF23445">
    <property type="entry name" value="WHD_SNRNP200"/>
    <property type="match status" value="1"/>
</dbReference>
<evidence type="ECO:0000313" key="15">
    <source>
        <dbReference type="Proteomes" id="UP000024533"/>
    </source>
</evidence>
<evidence type="ECO:0000256" key="9">
    <source>
        <dbReference type="ARBA" id="ARBA00034808"/>
    </source>
</evidence>
<dbReference type="InterPro" id="IPR001650">
    <property type="entry name" value="Helicase_C-like"/>
</dbReference>
<dbReference type="Gene3D" id="3.40.50.300">
    <property type="entry name" value="P-loop containing nucleotide triphosphate hydrolases"/>
    <property type="match status" value="2"/>
</dbReference>
<evidence type="ECO:0000259" key="13">
    <source>
        <dbReference type="PROSITE" id="PS51194"/>
    </source>
</evidence>
<dbReference type="STRING" id="1215338.A0A059J2W1"/>
<feature type="compositionally biased region" description="Low complexity" evidence="11">
    <location>
        <begin position="1254"/>
        <end position="1266"/>
    </location>
</feature>
<keyword evidence="2" id="KW-0547">Nucleotide-binding</keyword>
<dbReference type="SMART" id="SM00487">
    <property type="entry name" value="DEXDc"/>
    <property type="match status" value="1"/>
</dbReference>
<keyword evidence="15" id="KW-1185">Reference proteome</keyword>
<dbReference type="PANTHER" id="PTHR47835">
    <property type="entry name" value="HFM1, ATP DEPENDENT DNA HELICASE HOMOLOG"/>
    <property type="match status" value="1"/>
</dbReference>
<comment type="similarity">
    <text evidence="1">Belongs to the helicase family. SKI2 subfamily.</text>
</comment>
<dbReference type="SUPFAM" id="SSF52540">
    <property type="entry name" value="P-loop containing nucleoside triphosphate hydrolases"/>
    <property type="match status" value="1"/>
</dbReference>
<gene>
    <name evidence="14" type="ORF">H109_06039</name>
</gene>
<evidence type="ECO:0000256" key="1">
    <source>
        <dbReference type="ARBA" id="ARBA00010140"/>
    </source>
</evidence>
<feature type="region of interest" description="Disordered" evidence="11">
    <location>
        <begin position="1213"/>
        <end position="1266"/>
    </location>
</feature>
<evidence type="ECO:0000256" key="7">
    <source>
        <dbReference type="ARBA" id="ARBA00023254"/>
    </source>
</evidence>
<dbReference type="GO" id="GO:0007131">
    <property type="term" value="P:reciprocal meiotic recombination"/>
    <property type="evidence" value="ECO:0007669"/>
    <property type="project" value="UniProtKB-ARBA"/>
</dbReference>
<dbReference type="OrthoDB" id="5575at2759"/>
<dbReference type="EMBL" id="AOKY01000382">
    <property type="protein sequence ID" value="KDB22028.1"/>
    <property type="molecule type" value="Genomic_DNA"/>
</dbReference>
<name>A0A059J2W1_TRIIM</name>
<dbReference type="InterPro" id="IPR011545">
    <property type="entry name" value="DEAD/DEAH_box_helicase_dom"/>
</dbReference>
<dbReference type="SMART" id="SM00973">
    <property type="entry name" value="Sec63"/>
    <property type="match status" value="1"/>
</dbReference>
<dbReference type="PANTHER" id="PTHR47835:SF3">
    <property type="entry name" value="HELICASE FOR MEIOSIS 1"/>
    <property type="match status" value="1"/>
</dbReference>
<dbReference type="FunFam" id="3.40.50.300:FF:001076">
    <property type="entry name" value="ATP-dependent DNA helicase MER3"/>
    <property type="match status" value="1"/>
</dbReference>
<evidence type="ECO:0000256" key="4">
    <source>
        <dbReference type="ARBA" id="ARBA00022806"/>
    </source>
</evidence>
<feature type="domain" description="Helicase C-terminal" evidence="13">
    <location>
        <begin position="456"/>
        <end position="644"/>
    </location>
</feature>
<dbReference type="Gene3D" id="1.10.10.10">
    <property type="entry name" value="Winged helix-like DNA-binding domain superfamily/Winged helix DNA-binding domain"/>
    <property type="match status" value="1"/>
</dbReference>
<feature type="region of interest" description="Disordered" evidence="11">
    <location>
        <begin position="1166"/>
        <end position="1199"/>
    </location>
</feature>
<evidence type="ECO:0000256" key="8">
    <source>
        <dbReference type="ARBA" id="ARBA00034617"/>
    </source>
</evidence>
<feature type="region of interest" description="Disordered" evidence="11">
    <location>
        <begin position="108"/>
        <end position="127"/>
    </location>
</feature>
<feature type="region of interest" description="Disordered" evidence="11">
    <location>
        <begin position="1"/>
        <end position="50"/>
    </location>
</feature>
<dbReference type="OMA" id="VYGYQSH"/>
<dbReference type="PROSITE" id="PS51192">
    <property type="entry name" value="HELICASE_ATP_BIND_1"/>
    <property type="match status" value="1"/>
</dbReference>
<evidence type="ECO:0000256" key="2">
    <source>
        <dbReference type="ARBA" id="ARBA00022741"/>
    </source>
</evidence>
<evidence type="ECO:0000256" key="11">
    <source>
        <dbReference type="SAM" id="MobiDB-lite"/>
    </source>
</evidence>
<dbReference type="Pfam" id="PF00271">
    <property type="entry name" value="Helicase_C"/>
    <property type="match status" value="1"/>
</dbReference>
<feature type="compositionally biased region" description="Basic and acidic residues" evidence="11">
    <location>
        <begin position="21"/>
        <end position="30"/>
    </location>
</feature>
<feature type="region of interest" description="Disordered" evidence="11">
    <location>
        <begin position="1051"/>
        <end position="1076"/>
    </location>
</feature>
<dbReference type="SUPFAM" id="SSF158702">
    <property type="entry name" value="Sec63 N-terminal domain-like"/>
    <property type="match status" value="1"/>
</dbReference>
<evidence type="ECO:0000256" key="10">
    <source>
        <dbReference type="ARBA" id="ARBA00048988"/>
    </source>
</evidence>
<feature type="compositionally biased region" description="Low complexity" evidence="11">
    <location>
        <begin position="1"/>
        <end position="16"/>
    </location>
</feature>
<dbReference type="InterPro" id="IPR027417">
    <property type="entry name" value="P-loop_NTPase"/>
</dbReference>
<dbReference type="Pfam" id="PF02889">
    <property type="entry name" value="Sec63"/>
    <property type="match status" value="1"/>
</dbReference>
<accession>A0A059J2W1</accession>
<evidence type="ECO:0000256" key="5">
    <source>
        <dbReference type="ARBA" id="ARBA00022840"/>
    </source>
</evidence>
<sequence length="1498" mass="167714">MVSSSSSQRNFRSLLSTFRSPDYKPTKTPEENAGFEETPTKKPYRGDSLLPNFEEFQRQPQIPNAEIDVLDDDIPLDAFDKELLSQLGHDATELTVPMYEPKVIPHNEPFSTPLHRGRSSKFSSSNTLITPPFRPLASSSSGFESPPSPLLTVEGISRGKFHGEDLDVHKSPHWPPAREITPPAKFSPFQSRAIVKSPEIQLKHAPPIIQGIRLVSTRELPDRSRTLFSFPLFNAIQSKTFPVIYHRADNVVLSAPTGSGKTVIMELAICKLVSDLKDSRFKVVYLAPTKSLCSERFRDWRAKFAPLDLQCAELTGDTDHFQIRNVQQASIIITTPEKWDSMTRKWKDHMKLMQLIKLVLIDEVHILKEARGATLEAVVSRMKSVNSNVRFVALSATVPNSEDIATWLGKDPTNQHLPAHRERFGEEFRPVRLQKFVYGYQANGNDFAFDKVCETKLPEVLAKHSSKKPILVFCCTRNSAIATSKNLAKLWSSTNPPQRLWKSPTKPIHVQNADLSGIVSTGVAFHHAGLDSSDRHTIETSFLNGQINVICCTSTLAVGVNLPCHLVVIKNTVSWQDGGCKEYADLEMMQMLGRAGRPQFDDSAVGVILTRKERVTHYEKLVSGTEPLESCLHLNLIDHLNAEIGLGTVTDIESAIRWLRGTFFFVRLQQNPTYYKLKEGGNRADEEELLRQICEKDLELLQENDLVTPKPPFKSTELGDAMARYYVKFETMKLFLSLPPKAKMSEILSVIAQADEFRDIRLKPGEKSLYKEINKANGIKFPIKTDINLSAHKITLLIQSELGAVELPSGEQFQKHRLSFQQDKSLVFSHINRIIRCIIDCQLAHGDSVSARHALELSRSLGAKAWDDSVLQLKQIDQIGIVAVRKFASAGITNMEQLEAAEPIRIETVLSRNPPFGMKLLARVAEFPKPRVSLKEVGKDIKPGKTPRVKFRADIGFVNEKPPLYFQKRQVYVCFLAEISDGRIIDFRRFHASKLQKGQQIVLTAEIKNPFQTITCTVMCDEIAGTMRQAEIQPTLPKFLFSSCKGTPEHNLGTRNCPPPKTSMTSNAASPPPPHQADLDEFSDDPLNYSDFILEDFDDIQSRNKGPVTATAVPAALPISSKVKKTISRGNSSVTSEPVQLENGKWACNHRCKDKTACKHLCCREGTDQPPKQSKKQVTEASNKKPQSGNCEAKSNISKDNIKLERQVEVIDLTKPEPNKKKLTTKAGAENSSIKHKGRVQTPTLHHSYSRRATSPLSDDTLDPLQLPLPARKGKVMKYTLSDGDDFEEFEFLMGDFESSPTKDNIPIEKAISQTSEHRSPTNNADFEDSGDLFVEDDAMNDDCPNYINDKPIEVIPFKNLDDIPCTYTSQEKDHEETVPAIRQPKADLLPLPAQSLQYNVDVLPTGQSVENGHLFLANPSAPDKNIPDTTVSGKENLDIFKLIPSKRKISDLTATEIPLAEGNIFNIQHQQDSPQPEHLRQIDPLLLEEFGAVAEFY</sequence>
<dbReference type="FunFam" id="1.10.3380.10:FF:000012">
    <property type="entry name" value="DEAD/DEAH box DNA helicase"/>
    <property type="match status" value="1"/>
</dbReference>
<dbReference type="InterPro" id="IPR014001">
    <property type="entry name" value="Helicase_ATP-bd"/>
</dbReference>
<evidence type="ECO:0000259" key="12">
    <source>
        <dbReference type="PROSITE" id="PS51192"/>
    </source>
</evidence>
<evidence type="ECO:0000256" key="6">
    <source>
        <dbReference type="ARBA" id="ARBA00023235"/>
    </source>
</evidence>
<evidence type="ECO:0000313" key="14">
    <source>
        <dbReference type="EMBL" id="KDB22028.1"/>
    </source>
</evidence>
<keyword evidence="3" id="KW-0378">Hydrolase</keyword>
<dbReference type="EC" id="5.6.2.4" evidence="9"/>
<organism evidence="14 15">
    <name type="scientific">Trichophyton interdigitale (strain MR816)</name>
    <dbReference type="NCBI Taxonomy" id="1215338"/>
    <lineage>
        <taxon>Eukaryota</taxon>
        <taxon>Fungi</taxon>
        <taxon>Dikarya</taxon>
        <taxon>Ascomycota</taxon>
        <taxon>Pezizomycotina</taxon>
        <taxon>Eurotiomycetes</taxon>
        <taxon>Eurotiomycetidae</taxon>
        <taxon>Onygenales</taxon>
        <taxon>Arthrodermataceae</taxon>
        <taxon>Trichophyton</taxon>
    </lineage>
</organism>
<dbReference type="InterPro" id="IPR004179">
    <property type="entry name" value="Sec63-dom"/>
</dbReference>
<dbReference type="GO" id="GO:0043138">
    <property type="term" value="F:3'-5' DNA helicase activity"/>
    <property type="evidence" value="ECO:0007669"/>
    <property type="project" value="UniProtKB-EC"/>
</dbReference>
<protein>
    <recommendedName>
        <fullName evidence="9">DNA 3'-5' helicase</fullName>
        <ecNumber evidence="9">5.6.2.4</ecNumber>
    </recommendedName>
</protein>
<dbReference type="InterPro" id="IPR052247">
    <property type="entry name" value="Meiotic_Crossover_Helicase"/>
</dbReference>
<dbReference type="GO" id="GO:0005524">
    <property type="term" value="F:ATP binding"/>
    <property type="evidence" value="ECO:0007669"/>
    <property type="project" value="UniProtKB-KW"/>
</dbReference>
<dbReference type="Pfam" id="PF00270">
    <property type="entry name" value="DEAD"/>
    <property type="match status" value="1"/>
</dbReference>
<keyword evidence="6" id="KW-0413">Isomerase</keyword>
<feature type="compositionally biased region" description="Polar residues" evidence="11">
    <location>
        <begin position="1241"/>
        <end position="1253"/>
    </location>
</feature>
<dbReference type="InterPro" id="IPR036390">
    <property type="entry name" value="WH_DNA-bd_sf"/>
</dbReference>
<keyword evidence="5" id="KW-0067">ATP-binding</keyword>
<dbReference type="GO" id="GO:0016787">
    <property type="term" value="F:hydrolase activity"/>
    <property type="evidence" value="ECO:0007669"/>
    <property type="project" value="UniProtKB-KW"/>
</dbReference>
<comment type="caution">
    <text evidence="14">The sequence shown here is derived from an EMBL/GenBank/DDBJ whole genome shotgun (WGS) entry which is preliminary data.</text>
</comment>
<dbReference type="Gene3D" id="1.10.3380.10">
    <property type="entry name" value="Sec63 N-terminal domain-like domain"/>
    <property type="match status" value="1"/>
</dbReference>
<dbReference type="InterPro" id="IPR036388">
    <property type="entry name" value="WH-like_DNA-bd_sf"/>
</dbReference>
<keyword evidence="7" id="KW-0469">Meiosis</keyword>
<keyword evidence="4" id="KW-0347">Helicase</keyword>
<dbReference type="SUPFAM" id="SSF46785">
    <property type="entry name" value="Winged helix' DNA-binding domain"/>
    <property type="match status" value="1"/>
</dbReference>
<feature type="compositionally biased region" description="Polar residues" evidence="11">
    <location>
        <begin position="1179"/>
        <end position="1199"/>
    </location>
</feature>
<dbReference type="GO" id="GO:0003676">
    <property type="term" value="F:nucleic acid binding"/>
    <property type="evidence" value="ECO:0007669"/>
    <property type="project" value="InterPro"/>
</dbReference>
<feature type="domain" description="Helicase ATP-binding" evidence="12">
    <location>
        <begin position="242"/>
        <end position="416"/>
    </location>
</feature>
<dbReference type="CDD" id="cd18795">
    <property type="entry name" value="SF2_C_Ski2"/>
    <property type="match status" value="1"/>
</dbReference>